<proteinExistence type="predicted"/>
<keyword evidence="2" id="KW-1185">Reference proteome</keyword>
<dbReference type="EMBL" id="JASBNA010000035">
    <property type="protein sequence ID" value="KAK7682614.1"/>
    <property type="molecule type" value="Genomic_DNA"/>
</dbReference>
<evidence type="ECO:0000313" key="2">
    <source>
        <dbReference type="Proteomes" id="UP001385951"/>
    </source>
</evidence>
<dbReference type="SUPFAM" id="SSF52047">
    <property type="entry name" value="RNI-like"/>
    <property type="match status" value="1"/>
</dbReference>
<organism evidence="1 2">
    <name type="scientific">Cerrena zonata</name>
    <dbReference type="NCBI Taxonomy" id="2478898"/>
    <lineage>
        <taxon>Eukaryota</taxon>
        <taxon>Fungi</taxon>
        <taxon>Dikarya</taxon>
        <taxon>Basidiomycota</taxon>
        <taxon>Agaricomycotina</taxon>
        <taxon>Agaricomycetes</taxon>
        <taxon>Polyporales</taxon>
        <taxon>Cerrenaceae</taxon>
        <taxon>Cerrena</taxon>
    </lineage>
</organism>
<evidence type="ECO:0000313" key="1">
    <source>
        <dbReference type="EMBL" id="KAK7682614.1"/>
    </source>
</evidence>
<name>A0AAW0FWN3_9APHY</name>
<accession>A0AAW0FWN3</accession>
<dbReference type="AlphaFoldDB" id="A0AAW0FWN3"/>
<protein>
    <submittedName>
        <fullName evidence="1">Uncharacterized protein</fullName>
    </submittedName>
</protein>
<sequence length="243" mass="27450">MTTKSHGNSHFSNNDAQALPRWGHISMPLLNYDILIHSMHFIESKEDLLSLMRTSRTLYQAGIPHLLRLVRICIYDEPDDDPPINMESFSSFISTDPARRGSIVREVTQMPSRLEVTHEYSQSVRAFAEALAQLHNLTTLAVYWAENWLNHSSISDALASLNNIRALRLDSHLDESNGNKSIDLLGRMASPLRAVSLGFSHVAEYRNLFDILSHFAPALIYLELDKVALTSESEGTVYPNLKF</sequence>
<gene>
    <name evidence="1" type="ORF">QCA50_014414</name>
</gene>
<comment type="caution">
    <text evidence="1">The sequence shown here is derived from an EMBL/GenBank/DDBJ whole genome shotgun (WGS) entry which is preliminary data.</text>
</comment>
<reference evidence="1 2" key="1">
    <citation type="submission" date="2022-09" db="EMBL/GenBank/DDBJ databases">
        <authorList>
            <person name="Palmer J.M."/>
        </authorList>
    </citation>
    <scope>NUCLEOTIDE SEQUENCE [LARGE SCALE GENOMIC DNA]</scope>
    <source>
        <strain evidence="1 2">DSM 7382</strain>
    </source>
</reference>
<dbReference type="Proteomes" id="UP001385951">
    <property type="component" value="Unassembled WGS sequence"/>
</dbReference>